<accession>A0A512B5V8</accession>
<organism evidence="3 4">
    <name type="scientific">Adhaeribacter aerolatus</name>
    <dbReference type="NCBI Taxonomy" id="670289"/>
    <lineage>
        <taxon>Bacteria</taxon>
        <taxon>Pseudomonadati</taxon>
        <taxon>Bacteroidota</taxon>
        <taxon>Cytophagia</taxon>
        <taxon>Cytophagales</taxon>
        <taxon>Hymenobacteraceae</taxon>
        <taxon>Adhaeribacter</taxon>
    </lineage>
</organism>
<dbReference type="InterPro" id="IPR000182">
    <property type="entry name" value="GNAT_dom"/>
</dbReference>
<dbReference type="InterPro" id="IPR050769">
    <property type="entry name" value="NAT_camello-type"/>
</dbReference>
<feature type="domain" description="N-acetyltransferase" evidence="2">
    <location>
        <begin position="2"/>
        <end position="147"/>
    </location>
</feature>
<dbReference type="AlphaFoldDB" id="A0A512B5V8"/>
<evidence type="ECO:0000259" key="2">
    <source>
        <dbReference type="PROSITE" id="PS51186"/>
    </source>
</evidence>
<dbReference type="Gene3D" id="3.40.630.30">
    <property type="match status" value="1"/>
</dbReference>
<evidence type="ECO:0000313" key="3">
    <source>
        <dbReference type="EMBL" id="GEO07352.1"/>
    </source>
</evidence>
<gene>
    <name evidence="3" type="ORF">AAE02nite_50160</name>
</gene>
<dbReference type="OrthoDB" id="9796381at2"/>
<dbReference type="PROSITE" id="PS51186">
    <property type="entry name" value="GNAT"/>
    <property type="match status" value="1"/>
</dbReference>
<dbReference type="EMBL" id="BJYS01000059">
    <property type="protein sequence ID" value="GEO07352.1"/>
    <property type="molecule type" value="Genomic_DNA"/>
</dbReference>
<dbReference type="SUPFAM" id="SSF55729">
    <property type="entry name" value="Acyl-CoA N-acyltransferases (Nat)"/>
    <property type="match status" value="1"/>
</dbReference>
<protein>
    <recommendedName>
        <fullName evidence="2">N-acetyltransferase domain-containing protein</fullName>
    </recommendedName>
</protein>
<dbReference type="CDD" id="cd04301">
    <property type="entry name" value="NAT_SF"/>
    <property type="match status" value="1"/>
</dbReference>
<dbReference type="Pfam" id="PF13508">
    <property type="entry name" value="Acetyltransf_7"/>
    <property type="match status" value="1"/>
</dbReference>
<name>A0A512B5V8_9BACT</name>
<dbReference type="RefSeq" id="WP_146905360.1">
    <property type="nucleotide sequence ID" value="NZ_BJYS01000059.1"/>
</dbReference>
<dbReference type="PANTHER" id="PTHR13947:SF37">
    <property type="entry name" value="LD18367P"/>
    <property type="match status" value="1"/>
</dbReference>
<keyword evidence="1" id="KW-0808">Transferase</keyword>
<keyword evidence="4" id="KW-1185">Reference proteome</keyword>
<dbReference type="PANTHER" id="PTHR13947">
    <property type="entry name" value="GNAT FAMILY N-ACETYLTRANSFERASE"/>
    <property type="match status" value="1"/>
</dbReference>
<proteinExistence type="predicted"/>
<comment type="caution">
    <text evidence="3">The sequence shown here is derived from an EMBL/GenBank/DDBJ whole genome shotgun (WGS) entry which is preliminary data.</text>
</comment>
<dbReference type="InterPro" id="IPR016181">
    <property type="entry name" value="Acyl_CoA_acyltransferase"/>
</dbReference>
<evidence type="ECO:0000313" key="4">
    <source>
        <dbReference type="Proteomes" id="UP000321532"/>
    </source>
</evidence>
<reference evidence="3 4" key="1">
    <citation type="submission" date="2019-07" db="EMBL/GenBank/DDBJ databases">
        <title>Whole genome shotgun sequence of Adhaeribacter aerolatus NBRC 106133.</title>
        <authorList>
            <person name="Hosoyama A."/>
            <person name="Uohara A."/>
            <person name="Ohji S."/>
            <person name="Ichikawa N."/>
        </authorList>
    </citation>
    <scope>NUCLEOTIDE SEQUENCE [LARGE SCALE GENOMIC DNA]</scope>
    <source>
        <strain evidence="3 4">NBRC 106133</strain>
    </source>
</reference>
<evidence type="ECO:0000256" key="1">
    <source>
        <dbReference type="ARBA" id="ARBA00022679"/>
    </source>
</evidence>
<sequence>MITLNLLSPATNQDRAAIIELLTSQNLPTADLPVSLANFLVARDPDIINGTVGLELYGTIALLRSLAVAPNQQGKGLGNLLYQAAINLAKDKGIVAIYLITNTAEAFFTRQGFMKVERAAVPEAIRQTSQFTTICPVSATIMCRKIN</sequence>
<dbReference type="GO" id="GO:0008080">
    <property type="term" value="F:N-acetyltransferase activity"/>
    <property type="evidence" value="ECO:0007669"/>
    <property type="project" value="InterPro"/>
</dbReference>
<dbReference type="NCBIfam" id="NF040501">
    <property type="entry name" value="resist_ArsN2"/>
    <property type="match status" value="1"/>
</dbReference>
<dbReference type="Proteomes" id="UP000321532">
    <property type="component" value="Unassembled WGS sequence"/>
</dbReference>